<feature type="region of interest" description="Disordered" evidence="1">
    <location>
        <begin position="646"/>
        <end position="670"/>
    </location>
</feature>
<keyword evidence="2" id="KW-1133">Transmembrane helix</keyword>
<dbReference type="GO" id="GO:0007131">
    <property type="term" value="P:reciprocal meiotic recombination"/>
    <property type="evidence" value="ECO:0007669"/>
    <property type="project" value="TreeGrafter"/>
</dbReference>
<dbReference type="GO" id="GO:0005634">
    <property type="term" value="C:nucleus"/>
    <property type="evidence" value="ECO:0007669"/>
    <property type="project" value="TreeGrafter"/>
</dbReference>
<dbReference type="EMBL" id="CAJJDN010000038">
    <property type="protein sequence ID" value="CAD8079081.1"/>
    <property type="molecule type" value="Genomic_DNA"/>
</dbReference>
<evidence type="ECO:0000256" key="2">
    <source>
        <dbReference type="SAM" id="Phobius"/>
    </source>
</evidence>
<name>A0A8S1MKY9_9CILI</name>
<feature type="transmembrane region" description="Helical" evidence="2">
    <location>
        <begin position="33"/>
        <end position="57"/>
    </location>
</feature>
<keyword evidence="2" id="KW-0472">Membrane</keyword>
<sequence length="670" mass="78527">MNAKTFSHYFRHFDLFTKPVQLLIKKEEGHKTIIGASLSMIVMVVMAIFFVNSIIVYTDRSKPVTLTTEVYHAEPKLFELRPSNFTLQFGFQDSTFATYIDESIYFVEPFLVSKSVEIINGTQQSIYNYAELPLVQCSKDIIKQDSLAEYFQHFDLPTNFCIDWNTIDKINMQGTFDAVNYQYILLKFRMCTEENKKKTIPQCKSKEEIIEKLTHNYLSLQLSSYYVDLQTTQTPYIPKGEDLFTTISSQIFKEITIYLQPVTTYTDSGAFFSDIHYDTTLKYLHHTEMIDFNEEDLIANVAIRLHTIEQVNYRQYTRIQTVLAELGGLWNVLFTIAMIIQIPFSTISYKLQIINSLFNFDGQEETINEDQDNFLLDHQDVPIINSKQSSKIYTENIHKNTLNDIQLTNRKLISPLKVANTPIKKSKFQRQDSFRSSIKSQYKVQQQLQELNLQCMKIQNAASQDDDIKVKTVDKLNQQIKGFFQTVSKKLTIPYYKYILSSLKLYQNDQQIKQMNFSIHRMEKSFDILYIIKKLHEIDKLKMILLTKEQIKLFDYLPKPTISSNPEKEVSGHQYFSILKPIKSNYQMALEAQQAYKEILFKMHDPINRHLVDCMDENILEFLQFQLYRNNGEQQEDDLLNDGTIQQSKQQRVDSDQILDNFDNSSQQNS</sequence>
<accession>A0A8S1MKY9</accession>
<feature type="transmembrane region" description="Helical" evidence="2">
    <location>
        <begin position="322"/>
        <end position="344"/>
    </location>
</feature>
<dbReference type="PANTHER" id="PTHR31398">
    <property type="entry name" value="MEIOTIC NUCLEAR DIVISION PROTEIN 1 HOMOLOG"/>
    <property type="match status" value="1"/>
</dbReference>
<dbReference type="AlphaFoldDB" id="A0A8S1MKY9"/>
<evidence type="ECO:0008006" key="5">
    <source>
        <dbReference type="Google" id="ProtNLM"/>
    </source>
</evidence>
<dbReference type="PANTHER" id="PTHR31398:SF0">
    <property type="entry name" value="MEIOTIC NUCLEAR DIVISION PROTEIN 1 HOMOLOG"/>
    <property type="match status" value="1"/>
</dbReference>
<evidence type="ECO:0000313" key="3">
    <source>
        <dbReference type="EMBL" id="CAD8079081.1"/>
    </source>
</evidence>
<protein>
    <recommendedName>
        <fullName evidence="5">Transmembrane protein</fullName>
    </recommendedName>
</protein>
<dbReference type="OrthoDB" id="293020at2759"/>
<keyword evidence="2" id="KW-0812">Transmembrane</keyword>
<evidence type="ECO:0000256" key="1">
    <source>
        <dbReference type="SAM" id="MobiDB-lite"/>
    </source>
</evidence>
<evidence type="ECO:0000313" key="4">
    <source>
        <dbReference type="Proteomes" id="UP000692954"/>
    </source>
</evidence>
<keyword evidence="4" id="KW-1185">Reference proteome</keyword>
<dbReference type="Proteomes" id="UP000692954">
    <property type="component" value="Unassembled WGS sequence"/>
</dbReference>
<comment type="caution">
    <text evidence="3">The sequence shown here is derived from an EMBL/GenBank/DDBJ whole genome shotgun (WGS) entry which is preliminary data.</text>
</comment>
<proteinExistence type="predicted"/>
<gene>
    <name evidence="3" type="ORF">PSON_ATCC_30995.1.T0380272</name>
</gene>
<reference evidence="3" key="1">
    <citation type="submission" date="2021-01" db="EMBL/GenBank/DDBJ databases">
        <authorList>
            <consortium name="Genoscope - CEA"/>
            <person name="William W."/>
        </authorList>
    </citation>
    <scope>NUCLEOTIDE SEQUENCE</scope>
</reference>
<organism evidence="3 4">
    <name type="scientific">Paramecium sonneborni</name>
    <dbReference type="NCBI Taxonomy" id="65129"/>
    <lineage>
        <taxon>Eukaryota</taxon>
        <taxon>Sar</taxon>
        <taxon>Alveolata</taxon>
        <taxon>Ciliophora</taxon>
        <taxon>Intramacronucleata</taxon>
        <taxon>Oligohymenophorea</taxon>
        <taxon>Peniculida</taxon>
        <taxon>Parameciidae</taxon>
        <taxon>Paramecium</taxon>
    </lineage>
</organism>